<evidence type="ECO:0000313" key="1">
    <source>
        <dbReference type="EMBL" id="KAF6807546.1"/>
    </source>
</evidence>
<evidence type="ECO:0000313" key="2">
    <source>
        <dbReference type="Proteomes" id="UP000639643"/>
    </source>
</evidence>
<protein>
    <submittedName>
        <fullName evidence="1">Uncharacterized protein</fullName>
    </submittedName>
</protein>
<reference evidence="1" key="1">
    <citation type="journal article" date="2020" name="Phytopathology">
        <title>Genome Sequence Resources of Colletotrichum truncatum, C. plurivorum, C. musicola, and C. sojae: Four Species Pathogenic to Soybean (Glycine max).</title>
        <authorList>
            <person name="Rogerio F."/>
            <person name="Boufleur T.R."/>
            <person name="Ciampi-Guillardi M."/>
            <person name="Sukno S.A."/>
            <person name="Thon M.R."/>
            <person name="Massola Junior N.S."/>
            <person name="Baroncelli R."/>
        </authorList>
    </citation>
    <scope>NUCLEOTIDE SEQUENCE</scope>
    <source>
        <strain evidence="1">LFN0074</strain>
    </source>
</reference>
<accession>A0A8H6J7Q7</accession>
<name>A0A8H6J7Q7_9PEZI</name>
<dbReference type="AlphaFoldDB" id="A0A8H6J7Q7"/>
<comment type="caution">
    <text evidence="1">The sequence shown here is derived from an EMBL/GenBank/DDBJ whole genome shotgun (WGS) entry which is preliminary data.</text>
</comment>
<sequence>MFLTACCGPDCGAACERTSPTRVQHPIPSAKHRTPTEPEPHWNAPSIGRRDEQGCAAPARCVCVCGLRRIAAGLALHLAAFESASSLGIAVAARIRGWSWTNVGGMLLDEVGRRPFSSLACSLHASLVLASSWQSLAGVGSASLPLHSPVLAADRTACCRHAVPSPSTSLSVCPGVSTGLAPGSYDR</sequence>
<proteinExistence type="predicted"/>
<gene>
    <name evidence="1" type="ORF">CMUS01_14099</name>
</gene>
<dbReference type="EMBL" id="WIGM01000971">
    <property type="protein sequence ID" value="KAF6807546.1"/>
    <property type="molecule type" value="Genomic_DNA"/>
</dbReference>
<organism evidence="1 2">
    <name type="scientific">Colletotrichum musicola</name>
    <dbReference type="NCBI Taxonomy" id="2175873"/>
    <lineage>
        <taxon>Eukaryota</taxon>
        <taxon>Fungi</taxon>
        <taxon>Dikarya</taxon>
        <taxon>Ascomycota</taxon>
        <taxon>Pezizomycotina</taxon>
        <taxon>Sordariomycetes</taxon>
        <taxon>Hypocreomycetidae</taxon>
        <taxon>Glomerellales</taxon>
        <taxon>Glomerellaceae</taxon>
        <taxon>Colletotrichum</taxon>
        <taxon>Colletotrichum orchidearum species complex</taxon>
    </lineage>
</organism>
<keyword evidence="2" id="KW-1185">Reference proteome</keyword>
<dbReference type="Proteomes" id="UP000639643">
    <property type="component" value="Unassembled WGS sequence"/>
</dbReference>